<dbReference type="KEGG" id="arev:RVR_8961"/>
<sequence length="220" mass="22818">MVRASLGVNPWSVLYEGVQRHCPLSFGTVNGLVGAFVLLLWVPLRQRPTLGTVANVLVLSFASDLGLALLPAHPGPPARVCLLCGGVLVNGMSLAVYVGARFGPGPRDGLMTGASAATSRSIRFVRTLMEVTVLVVGVLLGGGVGPGTVLYAVSIGPIAQALLPRFAYRTAEDRRREQDARDRGGPAAGAGAGGKGGRGAGRWEGVPVRSGRLLPTRHRP</sequence>
<feature type="transmembrane region" description="Helical" evidence="2">
    <location>
        <begin position="77"/>
        <end position="103"/>
    </location>
</feature>
<dbReference type="EMBL" id="AP018365">
    <property type="protein sequence ID" value="BBB01511.1"/>
    <property type="molecule type" value="Genomic_DNA"/>
</dbReference>
<organism evidence="3 4">
    <name type="scientific">Actinacidiphila reveromycinica</name>
    <dbReference type="NCBI Taxonomy" id="659352"/>
    <lineage>
        <taxon>Bacteria</taxon>
        <taxon>Bacillati</taxon>
        <taxon>Actinomycetota</taxon>
        <taxon>Actinomycetes</taxon>
        <taxon>Kitasatosporales</taxon>
        <taxon>Streptomycetaceae</taxon>
        <taxon>Actinacidiphila</taxon>
    </lineage>
</organism>
<keyword evidence="2" id="KW-0812">Transmembrane</keyword>
<gene>
    <name evidence="3" type="ORF">RVR_8961</name>
</gene>
<feature type="transmembrane region" description="Helical" evidence="2">
    <location>
        <begin position="24"/>
        <end position="42"/>
    </location>
</feature>
<dbReference type="PANTHER" id="PTHR40078">
    <property type="entry name" value="INTEGRAL MEMBRANE PROTEIN-RELATED"/>
    <property type="match status" value="1"/>
</dbReference>
<evidence type="ECO:0008006" key="5">
    <source>
        <dbReference type="Google" id="ProtNLM"/>
    </source>
</evidence>
<feature type="transmembrane region" description="Helical" evidence="2">
    <location>
        <begin position="49"/>
        <end position="71"/>
    </location>
</feature>
<dbReference type="Pfam" id="PF19700">
    <property type="entry name" value="DUF6198"/>
    <property type="match status" value="1"/>
</dbReference>
<dbReference type="AlphaFoldDB" id="A0A7U3VS49"/>
<evidence type="ECO:0000313" key="3">
    <source>
        <dbReference type="EMBL" id="BBB01511.1"/>
    </source>
</evidence>
<evidence type="ECO:0000256" key="1">
    <source>
        <dbReference type="SAM" id="MobiDB-lite"/>
    </source>
</evidence>
<evidence type="ECO:0000256" key="2">
    <source>
        <dbReference type="SAM" id="Phobius"/>
    </source>
</evidence>
<reference evidence="3 4" key="2">
    <citation type="journal article" date="2011" name="J. Antibiot.">
        <title>Furaquinocins I and J: novel polyketide isoprenoid hybrid compounds from Streptomyces reveromyceticus SN-593.</title>
        <authorList>
            <person name="Panthee S."/>
            <person name="Takahashi S."/>
            <person name="Takagi H."/>
            <person name="Nogawa T."/>
            <person name="Oowada E."/>
            <person name="Uramoto M."/>
            <person name="Osada H."/>
        </authorList>
    </citation>
    <scope>NUCLEOTIDE SEQUENCE [LARGE SCALE GENOMIC DNA]</scope>
    <source>
        <strain evidence="3 4">SN-593</strain>
    </source>
</reference>
<feature type="region of interest" description="Disordered" evidence="1">
    <location>
        <begin position="173"/>
        <end position="220"/>
    </location>
</feature>
<keyword evidence="4" id="KW-1185">Reference proteome</keyword>
<feature type="compositionally biased region" description="Basic and acidic residues" evidence="1">
    <location>
        <begin position="173"/>
        <end position="184"/>
    </location>
</feature>
<evidence type="ECO:0000313" key="4">
    <source>
        <dbReference type="Proteomes" id="UP000595703"/>
    </source>
</evidence>
<dbReference type="Proteomes" id="UP000595703">
    <property type="component" value="Chromosome"/>
</dbReference>
<dbReference type="InterPro" id="IPR038750">
    <property type="entry name" value="YczE/YyaS-like"/>
</dbReference>
<proteinExistence type="predicted"/>
<reference evidence="3 4" key="3">
    <citation type="journal article" date="2011" name="Nat. Chem. Biol.">
        <title>Reveromycin A biosynthesis uses RevG and RevJ for stereospecific spiroacetal formation.</title>
        <authorList>
            <person name="Takahashi S."/>
            <person name="Toyoda A."/>
            <person name="Sekiyama Y."/>
            <person name="Takagi H."/>
            <person name="Nogawa T."/>
            <person name="Uramoto M."/>
            <person name="Suzuki R."/>
            <person name="Koshino H."/>
            <person name="Kumano T."/>
            <person name="Panthee S."/>
            <person name="Dairi T."/>
            <person name="Ishikawa J."/>
            <person name="Ikeda H."/>
            <person name="Sakaki Y."/>
            <person name="Osada H."/>
        </authorList>
    </citation>
    <scope>NUCLEOTIDE SEQUENCE [LARGE SCALE GENOMIC DNA]</scope>
    <source>
        <strain evidence="3 4">SN-593</strain>
    </source>
</reference>
<accession>A0A7U3VS49</accession>
<keyword evidence="2" id="KW-1133">Transmembrane helix</keyword>
<feature type="compositionally biased region" description="Gly residues" evidence="1">
    <location>
        <begin position="186"/>
        <end position="202"/>
    </location>
</feature>
<protein>
    <recommendedName>
        <fullName evidence="5">Integral membrane protein</fullName>
    </recommendedName>
</protein>
<reference evidence="3 4" key="4">
    <citation type="journal article" date="2020" name="Sci. Rep.">
        <title>beta-carboline chemical signals induce reveromycin production through a LuxR family regulator in Streptomyces sp. SN-593.</title>
        <authorList>
            <person name="Panthee S."/>
            <person name="Kito N."/>
            <person name="Hayashi T."/>
            <person name="Shimizu T."/>
            <person name="Ishikawa J."/>
            <person name="Hamamoto H."/>
            <person name="Osada H."/>
            <person name="Takahashi S."/>
        </authorList>
    </citation>
    <scope>NUCLEOTIDE SEQUENCE [LARGE SCALE GENOMIC DNA]</scope>
    <source>
        <strain evidence="3 4">SN-593</strain>
    </source>
</reference>
<reference evidence="3 4" key="1">
    <citation type="journal article" date="2010" name="J. Bacteriol.">
        <title>Biochemical characterization of a novel indole prenyltransferase from Streptomyces sp. SN-593.</title>
        <authorList>
            <person name="Takahashi S."/>
            <person name="Takagi H."/>
            <person name="Toyoda A."/>
            <person name="Uramoto M."/>
            <person name="Nogawa T."/>
            <person name="Ueki M."/>
            <person name="Sakaki Y."/>
            <person name="Osada H."/>
        </authorList>
    </citation>
    <scope>NUCLEOTIDE SEQUENCE [LARGE SCALE GENOMIC DNA]</scope>
    <source>
        <strain evidence="3 4">SN-593</strain>
    </source>
</reference>
<name>A0A7U3VS49_9ACTN</name>
<keyword evidence="2" id="KW-0472">Membrane</keyword>
<dbReference type="PANTHER" id="PTHR40078:SF1">
    <property type="entry name" value="INTEGRAL MEMBRANE PROTEIN"/>
    <property type="match status" value="1"/>
</dbReference>